<dbReference type="Proteomes" id="UP000037020">
    <property type="component" value="Unassembled WGS sequence"/>
</dbReference>
<feature type="domain" description="Ketosynthase family 3 (KS3)" evidence="3">
    <location>
        <begin position="1"/>
        <end position="135"/>
    </location>
</feature>
<reference evidence="4 5" key="1">
    <citation type="submission" date="2015-07" db="EMBL/GenBank/DDBJ databases">
        <authorList>
            <person name="Ju K.-S."/>
            <person name="Doroghazi J.R."/>
            <person name="Metcalf W.W."/>
        </authorList>
    </citation>
    <scope>NUCLEOTIDE SEQUENCE [LARGE SCALE GENOMIC DNA]</scope>
    <source>
        <strain evidence="4 5">NRRL B-3589</strain>
    </source>
</reference>
<dbReference type="Gene3D" id="3.40.47.10">
    <property type="match status" value="1"/>
</dbReference>
<organism evidence="4 5">
    <name type="scientific">Streptomyces varsoviensis</name>
    <dbReference type="NCBI Taxonomy" id="67373"/>
    <lineage>
        <taxon>Bacteria</taxon>
        <taxon>Bacillati</taxon>
        <taxon>Actinomycetota</taxon>
        <taxon>Actinomycetes</taxon>
        <taxon>Kitasatosporales</taxon>
        <taxon>Streptomycetaceae</taxon>
        <taxon>Streptomyces</taxon>
    </lineage>
</organism>
<evidence type="ECO:0000256" key="1">
    <source>
        <dbReference type="ARBA" id="ARBA00022679"/>
    </source>
</evidence>
<dbReference type="Pfam" id="PF00109">
    <property type="entry name" value="ketoacyl-synt"/>
    <property type="match status" value="1"/>
</dbReference>
<feature type="non-terminal residue" evidence="4">
    <location>
        <position position="1"/>
    </location>
</feature>
<name>A0ABR5J1C3_9ACTN</name>
<gene>
    <name evidence="4" type="ORF">ADK38_26715</name>
</gene>
<accession>A0ABR5J1C3</accession>
<feature type="non-terminal residue" evidence="4">
    <location>
        <position position="135"/>
    </location>
</feature>
<dbReference type="InterPro" id="IPR050091">
    <property type="entry name" value="PKS_NRPS_Biosynth_Enz"/>
</dbReference>
<dbReference type="EMBL" id="LGUT01002367">
    <property type="protein sequence ID" value="KOG87210.1"/>
    <property type="molecule type" value="Genomic_DNA"/>
</dbReference>
<keyword evidence="5" id="KW-1185">Reference proteome</keyword>
<dbReference type="PROSITE" id="PS52004">
    <property type="entry name" value="KS3_2"/>
    <property type="match status" value="1"/>
</dbReference>
<keyword evidence="1" id="KW-0808">Transferase</keyword>
<evidence type="ECO:0000259" key="3">
    <source>
        <dbReference type="PROSITE" id="PS52004"/>
    </source>
</evidence>
<keyword evidence="2" id="KW-0511">Multifunctional enzyme</keyword>
<dbReference type="InterPro" id="IPR014030">
    <property type="entry name" value="Ketoacyl_synth_N"/>
</dbReference>
<comment type="caution">
    <text evidence="4">The sequence shown here is derived from an EMBL/GenBank/DDBJ whole genome shotgun (WGS) entry which is preliminary data.</text>
</comment>
<proteinExistence type="predicted"/>
<evidence type="ECO:0000313" key="5">
    <source>
        <dbReference type="Proteomes" id="UP000037020"/>
    </source>
</evidence>
<dbReference type="PANTHER" id="PTHR43775:SF51">
    <property type="entry name" value="INACTIVE PHENOLPHTHIOCEROL SYNTHESIS POLYKETIDE SYNTHASE TYPE I PKS1-RELATED"/>
    <property type="match status" value="1"/>
</dbReference>
<protein>
    <recommendedName>
        <fullName evidence="3">Ketosynthase family 3 (KS3) domain-containing protein</fullName>
    </recommendedName>
</protein>
<dbReference type="CDD" id="cd00833">
    <property type="entry name" value="PKS"/>
    <property type="match status" value="1"/>
</dbReference>
<sequence length="135" mass="14392">EALWAMVEEGRDAATEFPADRGWNLAELFDPEPGRPGTTNARAAGFLSGATEFDPEFFGISPREATAMDPQQRLLLESAWEAFERAGIDPLALRGTRTGVFVGLSAHDYGNLLARESRGLDGHLLTGTAASVASG</sequence>
<dbReference type="SMART" id="SM00825">
    <property type="entry name" value="PKS_KS"/>
    <property type="match status" value="1"/>
</dbReference>
<dbReference type="InterPro" id="IPR016039">
    <property type="entry name" value="Thiolase-like"/>
</dbReference>
<dbReference type="InterPro" id="IPR020841">
    <property type="entry name" value="PKS_Beta-ketoAc_synthase_dom"/>
</dbReference>
<dbReference type="PANTHER" id="PTHR43775">
    <property type="entry name" value="FATTY ACID SYNTHASE"/>
    <property type="match status" value="1"/>
</dbReference>
<evidence type="ECO:0000256" key="2">
    <source>
        <dbReference type="ARBA" id="ARBA00023268"/>
    </source>
</evidence>
<dbReference type="SUPFAM" id="SSF53901">
    <property type="entry name" value="Thiolase-like"/>
    <property type="match status" value="1"/>
</dbReference>
<evidence type="ECO:0000313" key="4">
    <source>
        <dbReference type="EMBL" id="KOG87210.1"/>
    </source>
</evidence>